<dbReference type="InterPro" id="IPR036441">
    <property type="entry name" value="DHquinase_II_sf"/>
</dbReference>
<keyword evidence="7 8" id="KW-0456">Lyase</keyword>
<feature type="active site" description="Proton donor" evidence="8 9">
    <location>
        <position position="101"/>
    </location>
</feature>
<evidence type="ECO:0000256" key="4">
    <source>
        <dbReference type="ARBA" id="ARBA00011193"/>
    </source>
</evidence>
<organism evidence="12 13">
    <name type="scientific">Fumia xinanensis</name>
    <dbReference type="NCBI Taxonomy" id="2763659"/>
    <lineage>
        <taxon>Bacteria</taxon>
        <taxon>Bacillati</taxon>
        <taxon>Bacillota</taxon>
        <taxon>Clostridia</taxon>
        <taxon>Eubacteriales</taxon>
        <taxon>Oscillospiraceae</taxon>
        <taxon>Fumia</taxon>
    </lineage>
</organism>
<evidence type="ECO:0000256" key="2">
    <source>
        <dbReference type="ARBA" id="ARBA00004902"/>
    </source>
</evidence>
<dbReference type="SUPFAM" id="SSF52304">
    <property type="entry name" value="Type II 3-dehydroquinate dehydratase"/>
    <property type="match status" value="1"/>
</dbReference>
<evidence type="ECO:0000313" key="12">
    <source>
        <dbReference type="EMBL" id="MBC8558578.1"/>
    </source>
</evidence>
<dbReference type="EC" id="4.2.1.10" evidence="5 8"/>
<feature type="binding site" evidence="8 10">
    <location>
        <position position="75"/>
    </location>
    <ligand>
        <name>substrate</name>
    </ligand>
</feature>
<dbReference type="CDD" id="cd00466">
    <property type="entry name" value="DHQase_II"/>
    <property type="match status" value="1"/>
</dbReference>
<evidence type="ECO:0000256" key="7">
    <source>
        <dbReference type="ARBA" id="ARBA00023239"/>
    </source>
</evidence>
<protein>
    <recommendedName>
        <fullName evidence="5 8">3-dehydroquinate dehydratase</fullName>
        <shortName evidence="8">3-dehydroquinase</shortName>
        <ecNumber evidence="5 8">4.2.1.10</ecNumber>
    </recommendedName>
    <alternativeName>
        <fullName evidence="8">Type II DHQase</fullName>
    </alternativeName>
</protein>
<feature type="site" description="Transition state stabilizer" evidence="8 11">
    <location>
        <position position="19"/>
    </location>
</feature>
<comment type="similarity">
    <text evidence="3 8">Belongs to the type-II 3-dehydroquinase family.</text>
</comment>
<keyword evidence="13" id="KW-1185">Reference proteome</keyword>
<dbReference type="NCBIfam" id="NF003806">
    <property type="entry name" value="PRK05395.1-3"/>
    <property type="match status" value="1"/>
</dbReference>
<evidence type="ECO:0000256" key="11">
    <source>
        <dbReference type="PIRSR" id="PIRSR001399-3"/>
    </source>
</evidence>
<dbReference type="NCBIfam" id="TIGR01088">
    <property type="entry name" value="aroQ"/>
    <property type="match status" value="1"/>
</dbReference>
<sequence>MKKHILVIHGPNLNLLGEREVGVYGSESFDSINREIQAFAESLGLSCEIYQSNIEGEIIDKIQKERQHYDGIVANMGAYTHYSYAIRDAIASVKKPCIEVHMSNVHNREEFRKISVIAPVCAAQISGFGKYSYLLAIEGLNKLI</sequence>
<keyword evidence="8" id="KW-0028">Amino-acid biosynthesis</keyword>
<dbReference type="GO" id="GO:0019631">
    <property type="term" value="P:quinate catabolic process"/>
    <property type="evidence" value="ECO:0007669"/>
    <property type="project" value="TreeGrafter"/>
</dbReference>
<reference evidence="12" key="1">
    <citation type="submission" date="2020-08" db="EMBL/GenBank/DDBJ databases">
        <title>Genome public.</title>
        <authorList>
            <person name="Liu C."/>
            <person name="Sun Q."/>
        </authorList>
    </citation>
    <scope>NUCLEOTIDE SEQUENCE</scope>
    <source>
        <strain evidence="12">NSJ-33</strain>
    </source>
</reference>
<dbReference type="PANTHER" id="PTHR21272">
    <property type="entry name" value="CATABOLIC 3-DEHYDROQUINASE"/>
    <property type="match status" value="1"/>
</dbReference>
<comment type="pathway">
    <text evidence="2 8">Metabolic intermediate biosynthesis; chorismate biosynthesis; chorismate from D-erythrose 4-phosphate and phosphoenolpyruvate: step 3/7.</text>
</comment>
<comment type="function">
    <text evidence="8">Catalyzes a trans-dehydration via an enolate intermediate.</text>
</comment>
<proteinExistence type="inferred from homology"/>
<feature type="active site" description="Proton acceptor" evidence="8 9">
    <location>
        <position position="24"/>
    </location>
</feature>
<keyword evidence="6 8" id="KW-0057">Aromatic amino acid biosynthesis</keyword>
<evidence type="ECO:0000256" key="10">
    <source>
        <dbReference type="PIRSR" id="PIRSR001399-2"/>
    </source>
</evidence>
<dbReference type="PROSITE" id="PS01029">
    <property type="entry name" value="DEHYDROQUINASE_II"/>
    <property type="match status" value="1"/>
</dbReference>
<evidence type="ECO:0000256" key="8">
    <source>
        <dbReference type="HAMAP-Rule" id="MF_00169"/>
    </source>
</evidence>
<dbReference type="AlphaFoldDB" id="A0A926E2K7"/>
<feature type="binding site" evidence="8 10">
    <location>
        <begin position="102"/>
        <end position="103"/>
    </location>
    <ligand>
        <name>substrate</name>
    </ligand>
</feature>
<comment type="subunit">
    <text evidence="4 8">Homododecamer.</text>
</comment>
<dbReference type="PANTHER" id="PTHR21272:SF3">
    <property type="entry name" value="CATABOLIC 3-DEHYDROQUINASE"/>
    <property type="match status" value="1"/>
</dbReference>
<dbReference type="InterPro" id="IPR001874">
    <property type="entry name" value="DHquinase_II"/>
</dbReference>
<dbReference type="Pfam" id="PF01220">
    <property type="entry name" value="DHquinase_II"/>
    <property type="match status" value="1"/>
</dbReference>
<dbReference type="NCBIfam" id="NF003805">
    <property type="entry name" value="PRK05395.1-2"/>
    <property type="match status" value="1"/>
</dbReference>
<dbReference type="Proteomes" id="UP000610760">
    <property type="component" value="Unassembled WGS sequence"/>
</dbReference>
<gene>
    <name evidence="8 12" type="primary">aroQ</name>
    <name evidence="12" type="ORF">H8710_00710</name>
</gene>
<evidence type="ECO:0000256" key="3">
    <source>
        <dbReference type="ARBA" id="ARBA00011037"/>
    </source>
</evidence>
<dbReference type="GO" id="GO:0008652">
    <property type="term" value="P:amino acid biosynthetic process"/>
    <property type="evidence" value="ECO:0007669"/>
    <property type="project" value="UniProtKB-KW"/>
</dbReference>
<comment type="caution">
    <text evidence="12">The sequence shown here is derived from an EMBL/GenBank/DDBJ whole genome shotgun (WGS) entry which is preliminary data.</text>
</comment>
<dbReference type="GO" id="GO:0003855">
    <property type="term" value="F:3-dehydroquinate dehydratase activity"/>
    <property type="evidence" value="ECO:0007669"/>
    <property type="project" value="UniProtKB-UniRule"/>
</dbReference>
<comment type="catalytic activity">
    <reaction evidence="1 8">
        <text>3-dehydroquinate = 3-dehydroshikimate + H2O</text>
        <dbReference type="Rhea" id="RHEA:21096"/>
        <dbReference type="ChEBI" id="CHEBI:15377"/>
        <dbReference type="ChEBI" id="CHEBI:16630"/>
        <dbReference type="ChEBI" id="CHEBI:32364"/>
        <dbReference type="EC" id="4.2.1.10"/>
    </reaction>
</comment>
<dbReference type="PIRSF" id="PIRSF001399">
    <property type="entry name" value="DHquinase_II"/>
    <property type="match status" value="1"/>
</dbReference>
<accession>A0A926E2K7</accession>
<dbReference type="InterPro" id="IPR018509">
    <property type="entry name" value="DHquinase_II_CS"/>
</dbReference>
<dbReference type="NCBIfam" id="NF003807">
    <property type="entry name" value="PRK05395.1-4"/>
    <property type="match status" value="1"/>
</dbReference>
<evidence type="ECO:0000256" key="6">
    <source>
        <dbReference type="ARBA" id="ARBA00023141"/>
    </source>
</evidence>
<dbReference type="GO" id="GO:0009073">
    <property type="term" value="P:aromatic amino acid family biosynthetic process"/>
    <property type="evidence" value="ECO:0007669"/>
    <property type="project" value="UniProtKB-KW"/>
</dbReference>
<dbReference type="RefSeq" id="WP_249293469.1">
    <property type="nucleotide sequence ID" value="NZ_JACRSV010000001.1"/>
</dbReference>
<feature type="binding site" evidence="8 10">
    <location>
        <position position="112"/>
    </location>
    <ligand>
        <name>substrate</name>
    </ligand>
</feature>
<dbReference type="GO" id="GO:0009423">
    <property type="term" value="P:chorismate biosynthetic process"/>
    <property type="evidence" value="ECO:0007669"/>
    <property type="project" value="UniProtKB-UniRule"/>
</dbReference>
<feature type="binding site" evidence="8 10">
    <location>
        <position position="88"/>
    </location>
    <ligand>
        <name>substrate</name>
    </ligand>
</feature>
<feature type="binding site" evidence="8 10">
    <location>
        <position position="81"/>
    </location>
    <ligand>
        <name>substrate</name>
    </ligand>
</feature>
<evidence type="ECO:0000256" key="5">
    <source>
        <dbReference type="ARBA" id="ARBA00012060"/>
    </source>
</evidence>
<evidence type="ECO:0000256" key="1">
    <source>
        <dbReference type="ARBA" id="ARBA00001864"/>
    </source>
</evidence>
<dbReference type="Gene3D" id="3.40.50.9100">
    <property type="entry name" value="Dehydroquinase, class II"/>
    <property type="match status" value="1"/>
</dbReference>
<dbReference type="HAMAP" id="MF_00169">
    <property type="entry name" value="AroQ"/>
    <property type="match status" value="1"/>
</dbReference>
<name>A0A926E2K7_9FIRM</name>
<dbReference type="EMBL" id="JACRSV010000001">
    <property type="protein sequence ID" value="MBC8558578.1"/>
    <property type="molecule type" value="Genomic_DNA"/>
</dbReference>
<evidence type="ECO:0000313" key="13">
    <source>
        <dbReference type="Proteomes" id="UP000610760"/>
    </source>
</evidence>
<evidence type="ECO:0000256" key="9">
    <source>
        <dbReference type="PIRSR" id="PIRSR001399-1"/>
    </source>
</evidence>